<accession>A0ABN9V6I2</accession>
<dbReference type="Gene3D" id="3.60.10.10">
    <property type="entry name" value="Endonuclease/exonuclease/phosphatase"/>
    <property type="match status" value="1"/>
</dbReference>
<evidence type="ECO:0008006" key="5">
    <source>
        <dbReference type="Google" id="ProtNLM"/>
    </source>
</evidence>
<organism evidence="3 4">
    <name type="scientific">Prorocentrum cordatum</name>
    <dbReference type="NCBI Taxonomy" id="2364126"/>
    <lineage>
        <taxon>Eukaryota</taxon>
        <taxon>Sar</taxon>
        <taxon>Alveolata</taxon>
        <taxon>Dinophyceae</taxon>
        <taxon>Prorocentrales</taxon>
        <taxon>Prorocentraceae</taxon>
        <taxon>Prorocentrum</taxon>
    </lineage>
</organism>
<protein>
    <recommendedName>
        <fullName evidence="5">Reverse transcriptase domain-containing protein</fullName>
    </recommendedName>
</protein>
<proteinExistence type="predicted"/>
<comment type="caution">
    <text evidence="3">The sequence shown here is derived from an EMBL/GenBank/DDBJ whole genome shotgun (WGS) entry which is preliminary data.</text>
</comment>
<feature type="coiled-coil region" evidence="1">
    <location>
        <begin position="112"/>
        <end position="139"/>
    </location>
</feature>
<sequence>VRAGAAEGLVGRGAEGSPAPRPGPGQAPALEEVQQALDWSERSAGEWSSRLMAFVADEGRREACVGIVGRIQALLPLDHVLSWSDRVMLTDLIEGEIEARQRVVSQQAFSMVRSEALELRALREEKEEFEKRMMVMNTTYMLEITAKRDSTRASFQAARDGLNREGLPQEEVQFYEPLQHLSSEARQCVHAIVEEKIKAVVEASAKEHACKMELAEFERSLLQDRLVSYQRLNSRLQEEVCALRRRERQAELGDQERAQGQAEPPLPEPGDKRVIVQALVAAKFKKRHDSSSLRRAELADGTLSHQERILPSGVSSGELRCSYQWRDRDHVKHSSLSPFAGQPLCTGFKISAMGSGCPPTSIADDPTADNFQFVCESYNGNSWGTLSERLARSSALVLLAQEIGITAEDVGDKTAKALGIGWHMLCTPSVPCDAGQTSAGVTIFARTSIGLRWPPHLPRGVLVEHRLLFAMLDIPGWPPILAGCAYLCTTEGLSKRNLELLKLIGETLQGAHMAIFGADWNLGPTIIEFTGLLRKADMLILQPKIETCVTAKSHSRIDFFVVSSAVAKMVDKADVVKNWRPQLLPYCDAHPRKYWAFGAGKSAEAEMWKQAVKAEAQVAEGGVTGVFSWDGTKYYESFRLTTLRDRSLQAGLSPIVVKVTRNFWRGPRVLRLGSDHSLSPMCAKCGLPAGSCLNDINVKVYAMVPFDGFVARNPAVDLASYVDDDTVSACGSADHVVQVLGQAAEDLERVFKEDLGVGLAPDKLMTFGSTPDLSLRVGRRLGTLAGTVGAHVVSLGVSAARTSTGVKDSFIQRAREGGHNFYAGLKFVNPVKDMPPLSDQHEPYLYSAEGQRMDWADFDTTDLNVAGGGSCFPHQIRDLSRAAFSWVFMGRDGEQEARAKD</sequence>
<dbReference type="SUPFAM" id="SSF56219">
    <property type="entry name" value="DNase I-like"/>
    <property type="match status" value="1"/>
</dbReference>
<dbReference type="EMBL" id="CAUYUJ010016753">
    <property type="protein sequence ID" value="CAK0868494.1"/>
    <property type="molecule type" value="Genomic_DNA"/>
</dbReference>
<gene>
    <name evidence="3" type="ORF">PCOR1329_LOCUS55145</name>
</gene>
<evidence type="ECO:0000313" key="3">
    <source>
        <dbReference type="EMBL" id="CAK0868494.1"/>
    </source>
</evidence>
<keyword evidence="1" id="KW-0175">Coiled coil</keyword>
<name>A0ABN9V6I2_9DINO</name>
<feature type="non-terminal residue" evidence="3">
    <location>
        <position position="1"/>
    </location>
</feature>
<reference evidence="3" key="1">
    <citation type="submission" date="2023-10" db="EMBL/GenBank/DDBJ databases">
        <authorList>
            <person name="Chen Y."/>
            <person name="Shah S."/>
            <person name="Dougan E. K."/>
            <person name="Thang M."/>
            <person name="Chan C."/>
        </authorList>
    </citation>
    <scope>NUCLEOTIDE SEQUENCE [LARGE SCALE GENOMIC DNA]</scope>
</reference>
<dbReference type="Proteomes" id="UP001189429">
    <property type="component" value="Unassembled WGS sequence"/>
</dbReference>
<dbReference type="InterPro" id="IPR036691">
    <property type="entry name" value="Endo/exonu/phosph_ase_sf"/>
</dbReference>
<feature type="region of interest" description="Disordered" evidence="2">
    <location>
        <begin position="251"/>
        <end position="272"/>
    </location>
</feature>
<feature type="region of interest" description="Disordered" evidence="2">
    <location>
        <begin position="1"/>
        <end position="27"/>
    </location>
</feature>
<evidence type="ECO:0000256" key="1">
    <source>
        <dbReference type="SAM" id="Coils"/>
    </source>
</evidence>
<evidence type="ECO:0000256" key="2">
    <source>
        <dbReference type="SAM" id="MobiDB-lite"/>
    </source>
</evidence>
<evidence type="ECO:0000313" key="4">
    <source>
        <dbReference type="Proteomes" id="UP001189429"/>
    </source>
</evidence>
<keyword evidence="4" id="KW-1185">Reference proteome</keyword>